<sequence>MDSKLASSATLSCTFDPSSGAELVPGLLYALGSSISLDRRPGWMPADSKGWLPMQCYVLRDLETKSLVLIDTASTGQIDAIRAGLSTLAEGTMDRQLLLARREHDCTLNLPLLTREFAVDRVATAGDLNPLDYFSSMEESYSTALVTSQIQSRFFFLRPGNIIEAGRFRIEVLRAPLRVLSTSWFYEHHTKTLFTSDSWGLLTSPADGPPRAVTPSPAEITPESIANFMGTKFDWVKGIDTAPVIRELEDLLGGLEIDRLCPSYGLIIEGCDVVRQCIENAAEALALLARLPRPDALDTVDLEQLRRICS</sequence>
<dbReference type="SUPFAM" id="SSF56281">
    <property type="entry name" value="Metallo-hydrolase/oxidoreductase"/>
    <property type="match status" value="1"/>
</dbReference>
<dbReference type="EMBL" id="JACTNF010000075">
    <property type="protein sequence ID" value="MBO1077350.1"/>
    <property type="molecule type" value="Genomic_DNA"/>
</dbReference>
<protein>
    <recommendedName>
        <fullName evidence="3">MBL fold metallo-hydrolase</fullName>
    </recommendedName>
</protein>
<organism evidence="1 2">
    <name type="scientific">Roseomonas marmotae</name>
    <dbReference type="NCBI Taxonomy" id="2768161"/>
    <lineage>
        <taxon>Bacteria</taxon>
        <taxon>Pseudomonadati</taxon>
        <taxon>Pseudomonadota</taxon>
        <taxon>Alphaproteobacteria</taxon>
        <taxon>Acetobacterales</taxon>
        <taxon>Roseomonadaceae</taxon>
        <taxon>Roseomonas</taxon>
    </lineage>
</organism>
<evidence type="ECO:0000313" key="2">
    <source>
        <dbReference type="Proteomes" id="UP001518990"/>
    </source>
</evidence>
<keyword evidence="2" id="KW-1185">Reference proteome</keyword>
<comment type="caution">
    <text evidence="1">The sequence shown here is derived from an EMBL/GenBank/DDBJ whole genome shotgun (WGS) entry which is preliminary data.</text>
</comment>
<reference evidence="1 2" key="1">
    <citation type="submission" date="2020-09" db="EMBL/GenBank/DDBJ databases">
        <title>Roseomonas.</title>
        <authorList>
            <person name="Zhu W."/>
        </authorList>
    </citation>
    <scope>NUCLEOTIDE SEQUENCE [LARGE SCALE GENOMIC DNA]</scope>
    <source>
        <strain evidence="1 2">1311</strain>
    </source>
</reference>
<evidence type="ECO:0008006" key="3">
    <source>
        <dbReference type="Google" id="ProtNLM"/>
    </source>
</evidence>
<dbReference type="InterPro" id="IPR036866">
    <property type="entry name" value="RibonucZ/Hydroxyglut_hydro"/>
</dbReference>
<gene>
    <name evidence="1" type="ORF">IAI60_22445</name>
</gene>
<dbReference type="Proteomes" id="UP001518990">
    <property type="component" value="Unassembled WGS sequence"/>
</dbReference>
<proteinExistence type="predicted"/>
<evidence type="ECO:0000313" key="1">
    <source>
        <dbReference type="EMBL" id="MBO1077350.1"/>
    </source>
</evidence>
<name>A0ABS3KIQ4_9PROT</name>
<dbReference type="RefSeq" id="WP_207451521.1">
    <property type="nucleotide sequence ID" value="NZ_JACTNF010000075.1"/>
</dbReference>
<accession>A0ABS3KIQ4</accession>
<dbReference type="Gene3D" id="3.60.15.10">
    <property type="entry name" value="Ribonuclease Z/Hydroxyacylglutathione hydrolase-like"/>
    <property type="match status" value="1"/>
</dbReference>